<evidence type="ECO:0000256" key="4">
    <source>
        <dbReference type="ARBA" id="ARBA00022723"/>
    </source>
</evidence>
<dbReference type="Pfam" id="PF00067">
    <property type="entry name" value="p450"/>
    <property type="match status" value="1"/>
</dbReference>
<dbReference type="PANTHER" id="PTHR24305">
    <property type="entry name" value="CYTOCHROME P450"/>
    <property type="match status" value="1"/>
</dbReference>
<evidence type="ECO:0000256" key="2">
    <source>
        <dbReference type="ARBA" id="ARBA00010617"/>
    </source>
</evidence>
<reference evidence="8 9" key="1">
    <citation type="submission" date="2023-01" db="EMBL/GenBank/DDBJ databases">
        <title>Analysis of 21 Apiospora genomes using comparative genomics revels a genus with tremendous synthesis potential of carbohydrate active enzymes and secondary metabolites.</title>
        <authorList>
            <person name="Sorensen T."/>
        </authorList>
    </citation>
    <scope>NUCLEOTIDE SEQUENCE [LARGE SCALE GENOMIC DNA]</scope>
    <source>
        <strain evidence="8 9">CBS 20057</strain>
    </source>
</reference>
<evidence type="ECO:0000256" key="1">
    <source>
        <dbReference type="ARBA" id="ARBA00001971"/>
    </source>
</evidence>
<feature type="transmembrane region" description="Helical" evidence="7">
    <location>
        <begin position="20"/>
        <end position="42"/>
    </location>
</feature>
<evidence type="ECO:0000256" key="5">
    <source>
        <dbReference type="ARBA" id="ARBA00023004"/>
    </source>
</evidence>
<organism evidence="8 9">
    <name type="scientific">Apiospora marii</name>
    <dbReference type="NCBI Taxonomy" id="335849"/>
    <lineage>
        <taxon>Eukaryota</taxon>
        <taxon>Fungi</taxon>
        <taxon>Dikarya</taxon>
        <taxon>Ascomycota</taxon>
        <taxon>Pezizomycotina</taxon>
        <taxon>Sordariomycetes</taxon>
        <taxon>Xylariomycetidae</taxon>
        <taxon>Amphisphaeriales</taxon>
        <taxon>Apiosporaceae</taxon>
        <taxon>Apiospora</taxon>
    </lineage>
</organism>
<comment type="similarity">
    <text evidence="2">Belongs to the cytochrome P450 family.</text>
</comment>
<protein>
    <recommendedName>
        <fullName evidence="10">Isotrichodermin C-15 hydroxylase</fullName>
    </recommendedName>
</protein>
<sequence length="513" mass="57376">MDSIHTLLEKNEGVIYPHRALGAITALVVLYRVVTTVYRLYIHPLSKVPGPKLYAVSSLPFEIQNKINGTFVRDATALHKKYGPVVRVSPDRVVVDGSVAWPAFMKRYNEEFSKIWQFYGFGPLAILGAGPDAHKRQRRVMAHATSPVALADQEVYLQQQVNKFVDVLGEHADQDKPIDIMLWFNYLTFDIVGELTLGTSLGCLESRDSIHPLVGVVTATTRDNARRMFLTGIPLLGRFIPIATYILRKKEIDKILDMQRHMDEQAEARIALGTDTRSDLITYMLRANAENKGKGMSHEEMLVNSRVLLLAGGETTATALSGFAFHITNDPRAYQILADEIRGSFASPDAITIRATSQLPYLCAVIEETLRIYPPAADTPPRVSPGADVGGYYIPKGTIVSVYQWATTHSAEHFTDAETFAPQRWLPETHALYDARYAADNKAVCKPFSAGPRDCTGKILAYAEMRLAIARLFWHFDFVREPGQDEWIAEQRVFTLAEKGPLMIRLRRRAGAV</sequence>
<keyword evidence="4" id="KW-0479">Metal-binding</keyword>
<comment type="caution">
    <text evidence="8">The sequence shown here is derived from an EMBL/GenBank/DDBJ whole genome shotgun (WGS) entry which is preliminary data.</text>
</comment>
<keyword evidence="6" id="KW-0503">Monooxygenase</keyword>
<evidence type="ECO:0000313" key="9">
    <source>
        <dbReference type="Proteomes" id="UP001396898"/>
    </source>
</evidence>
<proteinExistence type="inferred from homology"/>
<keyword evidence="5" id="KW-0408">Iron</keyword>
<keyword evidence="7" id="KW-1133">Transmembrane helix</keyword>
<dbReference type="CDD" id="cd11058">
    <property type="entry name" value="CYP60B-like"/>
    <property type="match status" value="1"/>
</dbReference>
<dbReference type="InterPro" id="IPR050121">
    <property type="entry name" value="Cytochrome_P450_monoxygenase"/>
</dbReference>
<keyword evidence="6" id="KW-0560">Oxidoreductase</keyword>
<name>A0ABR1R7U5_9PEZI</name>
<dbReference type="PRINTS" id="PR00465">
    <property type="entry name" value="EP450IV"/>
</dbReference>
<evidence type="ECO:0000256" key="6">
    <source>
        <dbReference type="ARBA" id="ARBA00023033"/>
    </source>
</evidence>
<dbReference type="PANTHER" id="PTHR24305:SF210">
    <property type="entry name" value="CYTOCHROME P450 MONOOXYGENASE ASQL-RELATED"/>
    <property type="match status" value="1"/>
</dbReference>
<keyword evidence="3" id="KW-0349">Heme</keyword>
<gene>
    <name evidence="8" type="ORF">PG991_013783</name>
</gene>
<keyword evidence="9" id="KW-1185">Reference proteome</keyword>
<keyword evidence="7" id="KW-0812">Transmembrane</keyword>
<dbReference type="SUPFAM" id="SSF48264">
    <property type="entry name" value="Cytochrome P450"/>
    <property type="match status" value="1"/>
</dbReference>
<dbReference type="EMBL" id="JAQQWI010000018">
    <property type="protein sequence ID" value="KAK8001561.1"/>
    <property type="molecule type" value="Genomic_DNA"/>
</dbReference>
<dbReference type="InterPro" id="IPR002403">
    <property type="entry name" value="Cyt_P450_E_grp-IV"/>
</dbReference>
<evidence type="ECO:0000313" key="8">
    <source>
        <dbReference type="EMBL" id="KAK8001561.1"/>
    </source>
</evidence>
<accession>A0ABR1R7U5</accession>
<evidence type="ECO:0000256" key="3">
    <source>
        <dbReference type="ARBA" id="ARBA00022617"/>
    </source>
</evidence>
<dbReference type="Proteomes" id="UP001396898">
    <property type="component" value="Unassembled WGS sequence"/>
</dbReference>
<comment type="cofactor">
    <cofactor evidence="1">
        <name>heme</name>
        <dbReference type="ChEBI" id="CHEBI:30413"/>
    </cofactor>
</comment>
<dbReference type="PRINTS" id="PR00385">
    <property type="entry name" value="P450"/>
</dbReference>
<dbReference type="InterPro" id="IPR001128">
    <property type="entry name" value="Cyt_P450"/>
</dbReference>
<dbReference type="InterPro" id="IPR036396">
    <property type="entry name" value="Cyt_P450_sf"/>
</dbReference>
<evidence type="ECO:0000256" key="7">
    <source>
        <dbReference type="SAM" id="Phobius"/>
    </source>
</evidence>
<evidence type="ECO:0008006" key="10">
    <source>
        <dbReference type="Google" id="ProtNLM"/>
    </source>
</evidence>
<dbReference type="Gene3D" id="1.10.630.10">
    <property type="entry name" value="Cytochrome P450"/>
    <property type="match status" value="1"/>
</dbReference>
<keyword evidence="7" id="KW-0472">Membrane</keyword>